<evidence type="ECO:0000313" key="4">
    <source>
        <dbReference type="Proteomes" id="UP000182783"/>
    </source>
</evidence>
<dbReference type="Proteomes" id="UP000182783">
    <property type="component" value="Unassembled WGS sequence"/>
</dbReference>
<reference evidence="1 3" key="1">
    <citation type="submission" date="2015-08" db="EMBL/GenBank/DDBJ databases">
        <title>Genome of Paenibacillus jilunlii.</title>
        <authorList>
            <person name="Sant'Anna F.H."/>
            <person name="Ambrosini A."/>
            <person name="Souza R."/>
            <person name="Bach E."/>
            <person name="Fernandes G."/>
            <person name="Balsanelli E."/>
            <person name="Baura V.A."/>
            <person name="Pedrosa F.O."/>
            <person name="Souza E.M."/>
            <person name="Passaglia L."/>
        </authorList>
    </citation>
    <scope>NUCLEOTIDE SEQUENCE [LARGE SCALE GENOMIC DNA]</scope>
    <source>
        <strain evidence="1 3">DSM 23019</strain>
    </source>
</reference>
<proteinExistence type="predicted"/>
<evidence type="ECO:0000313" key="1">
    <source>
        <dbReference type="EMBL" id="KWX74765.1"/>
    </source>
</evidence>
<dbReference type="Proteomes" id="UP000070252">
    <property type="component" value="Unassembled WGS sequence"/>
</dbReference>
<evidence type="ECO:0000313" key="2">
    <source>
        <dbReference type="EMBL" id="SDL32550.1"/>
    </source>
</evidence>
<name>A0A1G9J4X4_9BACL</name>
<dbReference type="EMBL" id="FNGM01000002">
    <property type="protein sequence ID" value="SDL32550.1"/>
    <property type="molecule type" value="Genomic_DNA"/>
</dbReference>
<accession>A0A1G9J4X4</accession>
<dbReference type="RefSeq" id="WP_062523569.1">
    <property type="nucleotide sequence ID" value="NZ_CP048429.1"/>
</dbReference>
<keyword evidence="3" id="KW-1185">Reference proteome</keyword>
<dbReference type="AlphaFoldDB" id="A0A1G9J4X4"/>
<dbReference type="EMBL" id="LIPY01000113">
    <property type="protein sequence ID" value="KWX74765.1"/>
    <property type="molecule type" value="Genomic_DNA"/>
</dbReference>
<protein>
    <submittedName>
        <fullName evidence="2">Uncharacterized protein</fullName>
    </submittedName>
</protein>
<sequence>MAQTLVEFGRSVQTNLDNGVIVPINATAKLILEFGINVPRATNFVELTTTVGWQVTNVFATPPEQPKLFLQVLMDGIVVGSAEQESFSNEEEELLEVVTTFQSILTNVSIGFHVFQVFASNPEDFQGDITLTGPVNITGKVYAPA</sequence>
<organism evidence="2 4">
    <name type="scientific">Paenibacillus jilunlii</name>
    <dbReference type="NCBI Taxonomy" id="682956"/>
    <lineage>
        <taxon>Bacteria</taxon>
        <taxon>Bacillati</taxon>
        <taxon>Bacillota</taxon>
        <taxon>Bacilli</taxon>
        <taxon>Bacillales</taxon>
        <taxon>Paenibacillaceae</taxon>
        <taxon>Paenibacillus</taxon>
    </lineage>
</organism>
<gene>
    <name evidence="1" type="ORF">AML91_14025</name>
    <name evidence="2" type="ORF">SAMN05216191_102328</name>
</gene>
<evidence type="ECO:0000313" key="3">
    <source>
        <dbReference type="Proteomes" id="UP000070252"/>
    </source>
</evidence>
<reference evidence="2 4" key="2">
    <citation type="submission" date="2016-10" db="EMBL/GenBank/DDBJ databases">
        <authorList>
            <person name="de Groot N.N."/>
        </authorList>
    </citation>
    <scope>NUCLEOTIDE SEQUENCE [LARGE SCALE GENOMIC DNA]</scope>
    <source>
        <strain evidence="2 4">CGMCC 1.10239</strain>
    </source>
</reference>
<dbReference type="OrthoDB" id="2613860at2"/>